<feature type="compositionally biased region" description="Polar residues" evidence="1">
    <location>
        <begin position="792"/>
        <end position="802"/>
    </location>
</feature>
<accession>A0A316VC28</accession>
<feature type="region of interest" description="Disordered" evidence="1">
    <location>
        <begin position="395"/>
        <end position="432"/>
    </location>
</feature>
<feature type="compositionally biased region" description="Polar residues" evidence="1">
    <location>
        <begin position="162"/>
        <end position="179"/>
    </location>
</feature>
<sequence length="884" mass="97165">MEFYDEFDDNLGAMPTKAQRLLLGHTGPEGSNNRNSMHSSLASPTETEFNNRPSSSSAFKQAFRSTMSKSFRRPKRTESNVSSSGALSLKSPTTPSRDSWGTSNMQTPSTANSVHAPATMWPQTPTYKPNRSSHYSNRASRRSSLFGEKGRDDPPSKGVSPTLITNFRENMLSGKSTKSLPPKPKRKNTIQGGDMSLMEKITATGSKILIPSPNRSRHATFSTPSTQRSEFTVQDDAPELPPIPTHYRNSKAPSQMSFLEAIDTTYQSRHESHSPGSNPSEMDPFYLQKLAESPACFDYDMSATTAESPLQPMTENTTVNDSPTVPSPCSKDQMPFKQFKRTQRKPWERPICAPPPLELGDLSNISNQAMNTAMKQPPVPKRTSSKPDVMEEQVLPDSPILPDPKSPDSTLPYLKASPAPPTTPDAQKPSLLAQRTRRNIFEQFRKASNDVKEPQVEVQETYPTDDMELLTHGDTPLDQFPGSPIDNDSIFDTISEAHSVLDSERLSSFFPMPPTRNSTGQISLHASNSMSDLSTTVNSEERAKDKSFNQKSSSMEQLNNLIDDLENAITDGVGKKSGTISKSVSQVSLLSDDTASNVGRAIEHSRDNSLAILSKKFIQISGIDRPQLVIQGRQNVTSAAEDGGDKSTKAEMNNPEVVEFKATLQSESMDGQQTLNRSGTYDGSDKEVLSNNKAKLPQKTTKTDIYNMDLCRLLDIPSITETIATPMEEKDVALEKRLRGRQRGSTFSFWGTNLSNKRASSGYHSHSRKGSTNSTTPSISSSSQSGDRRTSLQSASSNKGVLSSTASSTKSSSEKWQKNRPESIDLEHGYPTGSYFSYDSDLDDRSLGSHQSIQEQSSKAPKIIPFKSLLRTVKSYTAVQPAMV</sequence>
<dbReference type="OrthoDB" id="10390701at2759"/>
<dbReference type="GeneID" id="37022626"/>
<feature type="compositionally biased region" description="Low complexity" evidence="1">
    <location>
        <begin position="771"/>
        <end position="785"/>
    </location>
</feature>
<feature type="compositionally biased region" description="Polar residues" evidence="1">
    <location>
        <begin position="664"/>
        <end position="681"/>
    </location>
</feature>
<reference evidence="2 3" key="1">
    <citation type="journal article" date="2018" name="Mol. Biol. Evol.">
        <title>Broad Genomic Sampling Reveals a Smut Pathogenic Ancestry of the Fungal Clade Ustilaginomycotina.</title>
        <authorList>
            <person name="Kijpornyongpan T."/>
            <person name="Mondo S.J."/>
            <person name="Barry K."/>
            <person name="Sandor L."/>
            <person name="Lee J."/>
            <person name="Lipzen A."/>
            <person name="Pangilinan J."/>
            <person name="LaButti K."/>
            <person name="Hainaut M."/>
            <person name="Henrissat B."/>
            <person name="Grigoriev I.V."/>
            <person name="Spatafora J.W."/>
            <person name="Aime M.C."/>
        </authorList>
    </citation>
    <scope>NUCLEOTIDE SEQUENCE [LARGE SCALE GENOMIC DNA]</scope>
    <source>
        <strain evidence="2 3">MCA 3882</strain>
    </source>
</reference>
<dbReference type="EMBL" id="KZ819603">
    <property type="protein sequence ID" value="PWN35030.1"/>
    <property type="molecule type" value="Genomic_DNA"/>
</dbReference>
<feature type="compositionally biased region" description="Polar residues" evidence="1">
    <location>
        <begin position="311"/>
        <end position="324"/>
    </location>
</feature>
<feature type="region of interest" description="Disordered" evidence="1">
    <location>
        <begin position="532"/>
        <end position="553"/>
    </location>
</feature>
<gene>
    <name evidence="2" type="ORF">FA14DRAFT_178416</name>
</gene>
<evidence type="ECO:0000256" key="1">
    <source>
        <dbReference type="SAM" id="MobiDB-lite"/>
    </source>
</evidence>
<dbReference type="AlphaFoldDB" id="A0A316VC28"/>
<feature type="region of interest" description="Disordered" evidence="1">
    <location>
        <begin position="664"/>
        <end position="695"/>
    </location>
</feature>
<protein>
    <submittedName>
        <fullName evidence="2">Uncharacterized protein</fullName>
    </submittedName>
</protein>
<organism evidence="2 3">
    <name type="scientific">Meira miltonrushii</name>
    <dbReference type="NCBI Taxonomy" id="1280837"/>
    <lineage>
        <taxon>Eukaryota</taxon>
        <taxon>Fungi</taxon>
        <taxon>Dikarya</taxon>
        <taxon>Basidiomycota</taxon>
        <taxon>Ustilaginomycotina</taxon>
        <taxon>Exobasidiomycetes</taxon>
        <taxon>Exobasidiales</taxon>
        <taxon>Brachybasidiaceae</taxon>
        <taxon>Meira</taxon>
    </lineage>
</organism>
<evidence type="ECO:0000313" key="3">
    <source>
        <dbReference type="Proteomes" id="UP000245771"/>
    </source>
</evidence>
<feature type="compositionally biased region" description="Polar residues" evidence="1">
    <location>
        <begin position="219"/>
        <end position="232"/>
    </location>
</feature>
<feature type="compositionally biased region" description="Basic and acidic residues" evidence="1">
    <location>
        <begin position="812"/>
        <end position="828"/>
    </location>
</feature>
<feature type="region of interest" description="Disordered" evidence="1">
    <location>
        <begin position="757"/>
        <end position="830"/>
    </location>
</feature>
<feature type="region of interest" description="Disordered" evidence="1">
    <location>
        <begin position="311"/>
        <end position="363"/>
    </location>
</feature>
<evidence type="ECO:0000313" key="2">
    <source>
        <dbReference type="EMBL" id="PWN35030.1"/>
    </source>
</evidence>
<keyword evidence="3" id="KW-1185">Reference proteome</keyword>
<feature type="compositionally biased region" description="Polar residues" evidence="1">
    <location>
        <begin position="121"/>
        <end position="138"/>
    </location>
</feature>
<name>A0A316VC28_9BASI</name>
<dbReference type="InParanoid" id="A0A316VC28"/>
<feature type="region of interest" description="Disordered" evidence="1">
    <location>
        <begin position="18"/>
        <end position="191"/>
    </location>
</feature>
<feature type="compositionally biased region" description="Basic and acidic residues" evidence="1">
    <location>
        <begin position="539"/>
        <end position="548"/>
    </location>
</feature>
<proteinExistence type="predicted"/>
<feature type="region of interest" description="Disordered" evidence="1">
    <location>
        <begin position="211"/>
        <end position="234"/>
    </location>
</feature>
<dbReference type="Proteomes" id="UP000245771">
    <property type="component" value="Unassembled WGS sequence"/>
</dbReference>
<feature type="compositionally biased region" description="Polar residues" evidence="1">
    <location>
        <begin position="29"/>
        <end position="69"/>
    </location>
</feature>
<feature type="compositionally biased region" description="Polar residues" evidence="1">
    <location>
        <begin position="79"/>
        <end position="113"/>
    </location>
</feature>
<dbReference type="RefSeq" id="XP_025355332.1">
    <property type="nucleotide sequence ID" value="XM_025500845.1"/>
</dbReference>